<dbReference type="PANTHER" id="PTHR30244">
    <property type="entry name" value="TRANSAMINASE"/>
    <property type="match status" value="1"/>
</dbReference>
<dbReference type="Gene3D" id="3.90.1150.10">
    <property type="entry name" value="Aspartate Aminotransferase, domain 1"/>
    <property type="match status" value="1"/>
</dbReference>
<dbReference type="InterPro" id="IPR000653">
    <property type="entry name" value="DegT/StrS_aminotransferase"/>
</dbReference>
<evidence type="ECO:0000313" key="5">
    <source>
        <dbReference type="EMBL" id="MCB7480632.1"/>
    </source>
</evidence>
<dbReference type="AlphaFoldDB" id="A0A9X1LHU6"/>
<name>A0A9X1LHU6_9FLAO</name>
<keyword evidence="5" id="KW-0032">Aminotransferase</keyword>
<dbReference type="InterPro" id="IPR015422">
    <property type="entry name" value="PyrdxlP-dep_Trfase_small"/>
</dbReference>
<dbReference type="PIRSF" id="PIRSF000390">
    <property type="entry name" value="PLP_StrS"/>
    <property type="match status" value="1"/>
</dbReference>
<dbReference type="GO" id="GO:0030170">
    <property type="term" value="F:pyridoxal phosphate binding"/>
    <property type="evidence" value="ECO:0007669"/>
    <property type="project" value="TreeGrafter"/>
</dbReference>
<dbReference type="EC" id="2.6.1.59" evidence="5"/>
<dbReference type="InterPro" id="IPR015424">
    <property type="entry name" value="PyrdxlP-dep_Trfase"/>
</dbReference>
<dbReference type="GO" id="GO:0000271">
    <property type="term" value="P:polysaccharide biosynthetic process"/>
    <property type="evidence" value="ECO:0007669"/>
    <property type="project" value="TreeGrafter"/>
</dbReference>
<evidence type="ECO:0000256" key="1">
    <source>
        <dbReference type="ARBA" id="ARBA00037999"/>
    </source>
</evidence>
<organism evidence="5 6">
    <name type="scientific">Christiangramia sediminis</name>
    <dbReference type="NCBI Taxonomy" id="2881336"/>
    <lineage>
        <taxon>Bacteria</taxon>
        <taxon>Pseudomonadati</taxon>
        <taxon>Bacteroidota</taxon>
        <taxon>Flavobacteriia</taxon>
        <taxon>Flavobacteriales</taxon>
        <taxon>Flavobacteriaceae</taxon>
        <taxon>Christiangramia</taxon>
    </lineage>
</organism>
<gene>
    <name evidence="5" type="primary">rffA</name>
    <name evidence="5" type="synonym">fcnA</name>
    <name evidence="5" type="synonym">wecE</name>
    <name evidence="5" type="ORF">LGQ90_05075</name>
</gene>
<dbReference type="NCBIfam" id="NF008687">
    <property type="entry name" value="PRK11706.1"/>
    <property type="match status" value="1"/>
</dbReference>
<dbReference type="RefSeq" id="WP_229338829.1">
    <property type="nucleotide sequence ID" value="NZ_JAJBZG010000002.1"/>
</dbReference>
<accession>A0A9X1LHU6</accession>
<sequence length="380" mass="43172">MKISFNKPYFDDKELNSVRKALQSGNHSGNKEFSRKLKSRINQKYPNSHVFLTPSCSAALEMGVMLSGIKPGDEVIMPSYTFSSTANAVLVFGGIPVFCDINPETMNLDPVSVEQFITSKTKMIIPIDYAGIPCDMDEISTLAKKHGIIIMLDAAQSYGSYLFDKPVGEKADLVCFSFHETKNLSCGEGGALLVNRKEWFEKAAFIQEKGTDRKRMLEGLQDRYSWISNGSSYILSDILAAILLAQFEKEKLIIAKRKIIYNAYHELFNSDLKSFIIRTSKIEEFMKVNYHSFWIHMHSNADRKLFMEKMSDRGIPAYIGYVPLHSSKMGKSLKVNTEYLPVTDELSSKIVRMPIYPDMTDEELTYIISNTREVVLENFN</sequence>
<dbReference type="PANTHER" id="PTHR30244:SF34">
    <property type="entry name" value="DTDP-4-AMINO-4,6-DIDEOXYGALACTOSE TRANSAMINASE"/>
    <property type="match status" value="1"/>
</dbReference>
<keyword evidence="3 4" id="KW-0663">Pyridoxal phosphate</keyword>
<dbReference type="CDD" id="cd00616">
    <property type="entry name" value="AHBA_syn"/>
    <property type="match status" value="1"/>
</dbReference>
<dbReference type="SUPFAM" id="SSF53383">
    <property type="entry name" value="PLP-dependent transferases"/>
    <property type="match status" value="1"/>
</dbReference>
<dbReference type="EMBL" id="JAJBZG010000002">
    <property type="protein sequence ID" value="MCB7480632.1"/>
    <property type="molecule type" value="Genomic_DNA"/>
</dbReference>
<dbReference type="GO" id="GO:0019180">
    <property type="term" value="F:dTDP-4-amino-4,6-dideoxygalactose transaminase activity"/>
    <property type="evidence" value="ECO:0007669"/>
    <property type="project" value="UniProtKB-EC"/>
</dbReference>
<evidence type="ECO:0000256" key="2">
    <source>
        <dbReference type="PIRSR" id="PIRSR000390-1"/>
    </source>
</evidence>
<protein>
    <submittedName>
        <fullName evidence="5">dTDP-4-amino-4,6-dideoxygalactose transaminase</fullName>
        <ecNumber evidence="5">2.6.1.59</ecNumber>
    </submittedName>
</protein>
<dbReference type="InterPro" id="IPR015421">
    <property type="entry name" value="PyrdxlP-dep_Trfase_major"/>
</dbReference>
<feature type="active site" description="Proton acceptor" evidence="2">
    <location>
        <position position="182"/>
    </location>
</feature>
<comment type="caution">
    <text evidence="5">The sequence shown here is derived from an EMBL/GenBank/DDBJ whole genome shotgun (WGS) entry which is preliminary data.</text>
</comment>
<comment type="similarity">
    <text evidence="1 4">Belongs to the DegT/DnrJ/EryC1 family.</text>
</comment>
<dbReference type="Gene3D" id="3.40.640.10">
    <property type="entry name" value="Type I PLP-dependent aspartate aminotransferase-like (Major domain)"/>
    <property type="match status" value="1"/>
</dbReference>
<keyword evidence="5" id="KW-0808">Transferase</keyword>
<proteinExistence type="inferred from homology"/>
<feature type="modified residue" description="N6-(pyridoxal phosphate)lysine" evidence="3">
    <location>
        <position position="182"/>
    </location>
</feature>
<reference evidence="5" key="1">
    <citation type="submission" date="2021-10" db="EMBL/GenBank/DDBJ databases">
        <title>Gramella sp. ASW11-100T, isolated from marine sediment.</title>
        <authorList>
            <person name="Xia C."/>
        </authorList>
    </citation>
    <scope>NUCLEOTIDE SEQUENCE</scope>
    <source>
        <strain evidence="5">ASW11-100</strain>
    </source>
</reference>
<dbReference type="Proteomes" id="UP001139414">
    <property type="component" value="Unassembled WGS sequence"/>
</dbReference>
<evidence type="ECO:0000313" key="6">
    <source>
        <dbReference type="Proteomes" id="UP001139414"/>
    </source>
</evidence>
<evidence type="ECO:0000256" key="4">
    <source>
        <dbReference type="RuleBase" id="RU004508"/>
    </source>
</evidence>
<keyword evidence="6" id="KW-1185">Reference proteome</keyword>
<evidence type="ECO:0000256" key="3">
    <source>
        <dbReference type="PIRSR" id="PIRSR000390-2"/>
    </source>
</evidence>
<dbReference type="Pfam" id="PF01041">
    <property type="entry name" value="DegT_DnrJ_EryC1"/>
    <property type="match status" value="1"/>
</dbReference>